<feature type="domain" description="Citrate transporter-like" evidence="8">
    <location>
        <begin position="18"/>
        <end position="496"/>
    </location>
</feature>
<evidence type="ECO:0000313" key="10">
    <source>
        <dbReference type="Proteomes" id="UP001147700"/>
    </source>
</evidence>
<keyword evidence="4" id="KW-0677">Repeat</keyword>
<evidence type="ECO:0000256" key="2">
    <source>
        <dbReference type="ARBA" id="ARBA00022448"/>
    </source>
</evidence>
<feature type="transmembrane region" description="Helical" evidence="7">
    <location>
        <begin position="24"/>
        <end position="42"/>
    </location>
</feature>
<keyword evidence="6 7" id="KW-0472">Membrane</keyword>
<sequence>MLWVAAALVVGALAAMASGRIDPLLALLVALVLAAIIGVAPVNELASGLSNPGVITIAAMLVIARGIVQTGVVSRATWALLASTTTAQQVFRRLAVPIGLGSALINTTPLVAMLIPAARQLEQTKRIPAREVLLPIAHVTTLAGSVTLIGTSSNLVIAGIAGERGVDMGMLSFAAVALPVALVGAVVTYLTGRRALRGAVDTAARSQDWRVEIRVNTPARAEHRRATTLGIDRTQEYELVGIERWGTTLGPQERIEAGDLLVFNATEEGIAALWATPLFGTSAQRLYAVSVGAGEPVSLHELERDGSLRIIAARSDRPLHETDLSPGETCYVTGESEEAVARSPAVALWQRATSRAPQPSKTLVALGVLLCVVIAASFGLVAAEVAAAGGAVLMVLTGVITPRSAARALEPRVLALLAASIGLGAIVVESGLADVISDAIADLSDGTLGLVLVLAVATTVTTNLVTNAATAAIVTPVALSLADELGADPVLVLALVGTCVSFTLINPYSHQSNLMVLQPGGYSEAQFARFGVPILAACLVTACGFAVLWLSA</sequence>
<name>A0ABT4RIQ3_9ACTN</name>
<keyword evidence="5 7" id="KW-1133">Transmembrane helix</keyword>
<dbReference type="Proteomes" id="UP001147700">
    <property type="component" value="Unassembled WGS sequence"/>
</dbReference>
<comment type="caution">
    <text evidence="9">The sequence shown here is derived from an EMBL/GenBank/DDBJ whole genome shotgun (WGS) entry which is preliminary data.</text>
</comment>
<evidence type="ECO:0000256" key="7">
    <source>
        <dbReference type="SAM" id="Phobius"/>
    </source>
</evidence>
<evidence type="ECO:0000256" key="4">
    <source>
        <dbReference type="ARBA" id="ARBA00022737"/>
    </source>
</evidence>
<dbReference type="InterPro" id="IPR051679">
    <property type="entry name" value="DASS-Related_Transporters"/>
</dbReference>
<feature type="transmembrane region" description="Helical" evidence="7">
    <location>
        <begin position="530"/>
        <end position="550"/>
    </location>
</feature>
<feature type="transmembrane region" description="Helical" evidence="7">
    <location>
        <begin position="363"/>
        <end position="381"/>
    </location>
</feature>
<evidence type="ECO:0000256" key="1">
    <source>
        <dbReference type="ARBA" id="ARBA00004141"/>
    </source>
</evidence>
<accession>A0ABT4RIQ3</accession>
<feature type="transmembrane region" description="Helical" evidence="7">
    <location>
        <begin position="168"/>
        <end position="190"/>
    </location>
</feature>
<dbReference type="InterPro" id="IPR004680">
    <property type="entry name" value="Cit_transptr-like_dom"/>
</dbReference>
<feature type="transmembrane region" description="Helical" evidence="7">
    <location>
        <begin position="448"/>
        <end position="478"/>
    </location>
</feature>
<feature type="transmembrane region" description="Helical" evidence="7">
    <location>
        <begin position="94"/>
        <end position="115"/>
    </location>
</feature>
<keyword evidence="2" id="KW-0813">Transport</keyword>
<dbReference type="PANTHER" id="PTHR43652">
    <property type="entry name" value="BASIC AMINO ACID ANTIPORTER YFCC-RELATED"/>
    <property type="match status" value="1"/>
</dbReference>
<keyword evidence="3 7" id="KW-0812">Transmembrane</keyword>
<feature type="transmembrane region" description="Helical" evidence="7">
    <location>
        <begin position="413"/>
        <end position="436"/>
    </location>
</feature>
<dbReference type="RefSeq" id="WP_202956412.1">
    <property type="nucleotide sequence ID" value="NZ_JAPCID010000014.1"/>
</dbReference>
<keyword evidence="10" id="KW-1185">Reference proteome</keyword>
<feature type="transmembrane region" description="Helical" evidence="7">
    <location>
        <begin position="136"/>
        <end position="162"/>
    </location>
</feature>
<evidence type="ECO:0000259" key="8">
    <source>
        <dbReference type="Pfam" id="PF03600"/>
    </source>
</evidence>
<reference evidence="9" key="1">
    <citation type="submission" date="2022-10" db="EMBL/GenBank/DDBJ databases">
        <title>The WGS of Solirubrobacter sp. CPCC 204708.</title>
        <authorList>
            <person name="Jiang Z."/>
        </authorList>
    </citation>
    <scope>NUCLEOTIDE SEQUENCE</scope>
    <source>
        <strain evidence="9">CPCC 204708</strain>
    </source>
</reference>
<protein>
    <submittedName>
        <fullName evidence="9">SLC13 family permease</fullName>
    </submittedName>
</protein>
<gene>
    <name evidence="9" type="ORF">OJ962_11750</name>
</gene>
<dbReference type="PANTHER" id="PTHR43652:SF2">
    <property type="entry name" value="BASIC AMINO ACID ANTIPORTER YFCC-RELATED"/>
    <property type="match status" value="1"/>
</dbReference>
<dbReference type="EMBL" id="JAPCID010000014">
    <property type="protein sequence ID" value="MDA0138175.1"/>
    <property type="molecule type" value="Genomic_DNA"/>
</dbReference>
<organism evidence="9 10">
    <name type="scientific">Solirubrobacter deserti</name>
    <dbReference type="NCBI Taxonomy" id="2282478"/>
    <lineage>
        <taxon>Bacteria</taxon>
        <taxon>Bacillati</taxon>
        <taxon>Actinomycetota</taxon>
        <taxon>Thermoleophilia</taxon>
        <taxon>Solirubrobacterales</taxon>
        <taxon>Solirubrobacteraceae</taxon>
        <taxon>Solirubrobacter</taxon>
    </lineage>
</organism>
<feature type="transmembrane region" description="Helical" evidence="7">
    <location>
        <begin position="490"/>
        <end position="510"/>
    </location>
</feature>
<dbReference type="Pfam" id="PF03600">
    <property type="entry name" value="CitMHS"/>
    <property type="match status" value="1"/>
</dbReference>
<comment type="subcellular location">
    <subcellularLocation>
        <location evidence="1">Membrane</location>
        <topology evidence="1">Multi-pass membrane protein</topology>
    </subcellularLocation>
</comment>
<evidence type="ECO:0000256" key="5">
    <source>
        <dbReference type="ARBA" id="ARBA00022989"/>
    </source>
</evidence>
<feature type="transmembrane region" description="Helical" evidence="7">
    <location>
        <begin position="387"/>
        <end position="406"/>
    </location>
</feature>
<feature type="transmembrane region" description="Helical" evidence="7">
    <location>
        <begin position="54"/>
        <end position="74"/>
    </location>
</feature>
<evidence type="ECO:0000256" key="6">
    <source>
        <dbReference type="ARBA" id="ARBA00023136"/>
    </source>
</evidence>
<evidence type="ECO:0000256" key="3">
    <source>
        <dbReference type="ARBA" id="ARBA00022692"/>
    </source>
</evidence>
<evidence type="ECO:0000313" key="9">
    <source>
        <dbReference type="EMBL" id="MDA0138175.1"/>
    </source>
</evidence>
<proteinExistence type="predicted"/>